<gene>
    <name evidence="3" type="ORF">R7226_17965</name>
</gene>
<evidence type="ECO:0000313" key="4">
    <source>
        <dbReference type="Proteomes" id="UP001284601"/>
    </source>
</evidence>
<name>A0ABU4HUM1_9ACTN</name>
<protein>
    <submittedName>
        <fullName evidence="3">VOC family protein</fullName>
    </submittedName>
</protein>
<dbReference type="PANTHER" id="PTHR43048">
    <property type="entry name" value="METHYLMALONYL-COA EPIMERASE"/>
    <property type="match status" value="1"/>
</dbReference>
<organism evidence="3 4">
    <name type="scientific">Conexibacter stalactiti</name>
    <dbReference type="NCBI Taxonomy" id="1940611"/>
    <lineage>
        <taxon>Bacteria</taxon>
        <taxon>Bacillati</taxon>
        <taxon>Actinomycetota</taxon>
        <taxon>Thermoleophilia</taxon>
        <taxon>Solirubrobacterales</taxon>
        <taxon>Conexibacteraceae</taxon>
        <taxon>Conexibacter</taxon>
    </lineage>
</organism>
<evidence type="ECO:0000256" key="1">
    <source>
        <dbReference type="ARBA" id="ARBA00022723"/>
    </source>
</evidence>
<dbReference type="Proteomes" id="UP001284601">
    <property type="component" value="Unassembled WGS sequence"/>
</dbReference>
<dbReference type="Gene3D" id="3.10.180.10">
    <property type="entry name" value="2,3-Dihydroxybiphenyl 1,2-Dioxygenase, domain 1"/>
    <property type="match status" value="1"/>
</dbReference>
<dbReference type="EMBL" id="JAWSTH010000050">
    <property type="protein sequence ID" value="MDW5596240.1"/>
    <property type="molecule type" value="Genomic_DNA"/>
</dbReference>
<keyword evidence="4" id="KW-1185">Reference proteome</keyword>
<accession>A0ABU4HUM1</accession>
<dbReference type="PANTHER" id="PTHR43048:SF3">
    <property type="entry name" value="METHYLMALONYL-COA EPIMERASE, MITOCHONDRIAL"/>
    <property type="match status" value="1"/>
</dbReference>
<comment type="caution">
    <text evidence="3">The sequence shown here is derived from an EMBL/GenBank/DDBJ whole genome shotgun (WGS) entry which is preliminary data.</text>
</comment>
<dbReference type="Pfam" id="PF00903">
    <property type="entry name" value="Glyoxalase"/>
    <property type="match status" value="1"/>
</dbReference>
<proteinExistence type="predicted"/>
<evidence type="ECO:0000313" key="3">
    <source>
        <dbReference type="EMBL" id="MDW5596240.1"/>
    </source>
</evidence>
<sequence length="159" mass="17053">MTINSVWHAGFTVSDIERSIAFYTEAVGLELRHRQEQENAYTSTFIGYPDARLRVAQFALPGGQPGRSGHVLELCEYVRPRGETIAPGTNATGSGHIAFETDALDEIVARMVAAGGTPVSEPVEIVAGINRGGRTVYVRDPDGITVELVQAPSRAEVTA</sequence>
<feature type="domain" description="VOC" evidence="2">
    <location>
        <begin position="5"/>
        <end position="151"/>
    </location>
</feature>
<dbReference type="RefSeq" id="WP_318598622.1">
    <property type="nucleotide sequence ID" value="NZ_JAWSTH010000050.1"/>
</dbReference>
<reference evidence="4" key="1">
    <citation type="submission" date="2023-07" db="EMBL/GenBank/DDBJ databases">
        <title>Conexibacter stalactiti sp. nov., isolated from stalactites in a lava cave and emended description of the genus Conexibacter.</title>
        <authorList>
            <person name="Lee S.D."/>
        </authorList>
    </citation>
    <scope>NUCLEOTIDE SEQUENCE [LARGE SCALE GENOMIC DNA]</scope>
    <source>
        <strain evidence="4">KCTC 39840</strain>
    </source>
</reference>
<dbReference type="InterPro" id="IPR029068">
    <property type="entry name" value="Glyas_Bleomycin-R_OHBP_Dase"/>
</dbReference>
<dbReference type="InterPro" id="IPR037523">
    <property type="entry name" value="VOC_core"/>
</dbReference>
<dbReference type="PROSITE" id="PS51819">
    <property type="entry name" value="VOC"/>
    <property type="match status" value="1"/>
</dbReference>
<dbReference type="InterPro" id="IPR051785">
    <property type="entry name" value="MMCE/EMCE_epimerase"/>
</dbReference>
<keyword evidence="1" id="KW-0479">Metal-binding</keyword>
<dbReference type="InterPro" id="IPR004360">
    <property type="entry name" value="Glyas_Fos-R_dOase_dom"/>
</dbReference>
<evidence type="ECO:0000259" key="2">
    <source>
        <dbReference type="PROSITE" id="PS51819"/>
    </source>
</evidence>
<dbReference type="SUPFAM" id="SSF54593">
    <property type="entry name" value="Glyoxalase/Bleomycin resistance protein/Dihydroxybiphenyl dioxygenase"/>
    <property type="match status" value="1"/>
</dbReference>